<dbReference type="PANTHER" id="PTHR24198:SF165">
    <property type="entry name" value="ANKYRIN REPEAT-CONTAINING PROTEIN-RELATED"/>
    <property type="match status" value="1"/>
</dbReference>
<reference evidence="6" key="2">
    <citation type="submission" date="2020-04" db="EMBL/GenBank/DDBJ databases">
        <authorList>
            <consortium name="NCBI Genome Project"/>
        </authorList>
    </citation>
    <scope>NUCLEOTIDE SEQUENCE</scope>
    <source>
        <strain evidence="6">CBS 304.34</strain>
    </source>
</reference>
<protein>
    <submittedName>
        <fullName evidence="4 6">Ankyrin</fullName>
    </submittedName>
</protein>
<sequence length="1419" mass="155983">MEVLDLLLKKGADPNALYRDRAGKLHWSTHLALRLKPRVEADHPVAKLIAAGADLNSKAVQTLESILSREEARSFHEDLCKSLEARSVEDDQNIRWLKALLQSKDSKFSPTWQSEPLWQSQLSMGELTTLFRSSIRYDQTEVIQRYLESTKLTTTLRMGTMNEIALHVAAQNCSINALELLLSLGAEVNAVSKHGLTPLHYIVAREEPPSTTSACILKLLDRGASIYSADEKGRTVWHVAAEYNNDVALDVLLLQTKNMASALLLKDQAGFIPVYTAGRKKSKEVFEKLVANTADIPESCPDGFGLVHYGVRFNDLALLKTLQERGCMLEQETAIGGTALHDLPPGPELAVVQFLVDTGLDPESVTHQGLTPLHHLLEHGLPISREVLKVLATQHVINLTTKDGFGVLHFAIGVTRSSKAGIRYDQRMQSVQELVAEGADLDAVDIEGRSCLHTLLEAHHRLISSPAPCLTDLICYFFRNSKQKDLLRTPFSYGEELLLPLLWACMYSVDEIIELCIANDVDVDLTPATSGLSPIAYACACNCDTALFRQLLAKSKYLHEADANGYYLLHIACFQSSSCSRSLLEEICNAGLDIDLVATNKSRETPLMLSARNQKFQHFEFLLQHGAQLHAKDSKGWGALHHAAVNGWSEIFEEPKLVRVDWEHVVEIEGTIWRGCNVLHLAAFLGKARVVRALLEDHSVPSVNCINDNGAQSLFLAAIHGDPETIKTLLLAGADIDADFAGYGGAIFAAAECGKLEAAQILLQHKCSLIPNSHGLSPQFAALENGHRTLAGVLRDAELKERTCRQSEEKLSQGAMLGSIGSRALGLAIKANDIQLCRALLEDGLNLHAEIPETPDRPTPILAALALNKDEIAKFLIEQGAGSSGQNFLHSGPLYGYTAIHLASRREQHQDILRQLLSKQEKALQGLDDFKNAIHPFHVAVACKNQAGLKLLLEHFCGQPSLETHTSISDFIEIQIDKHRAVQSSLLSGEGVYQSQHLTTRDVPTGTALHVAARVNNLPAQKLLLSYGVDINSRDSDLRTPLHIAALCKNTASVDFLLRKGANPHYQNRSMCTAAILAAKTGCARTLKCFHRKNAIISKRSSEGFTIMHHAAYGSPSAFSFLLGLGYNPYDPARDSRTPVGVACQSMHIHPTFPALICNFGLDFSAERSNFPLPDLTDANLPTLKMFLRRMTKTAASRIISAQPSEDSLVCIAVQNAAYSMTEFLVQHGAHLEAEGRRQQGTALIIACEASRLPHVKLLIRSGAKIFGTKQGEPISAVYSARHFPEIVQWLLVGRYVEQKQLSSGQDGVEEYQANTRADIRDNRAPDEAPMHSSSAAVSAVLSLRLPTYFFATTVYRLDGSPELIQLPNGLSWIFFAIPFASLLCQDLAFSHAILLDRRPEPLFPRWLDFVTSGLTLTF</sequence>
<dbReference type="Gene3D" id="1.25.40.20">
    <property type="entry name" value="Ankyrin repeat-containing domain"/>
    <property type="match status" value="7"/>
</dbReference>
<dbReference type="InterPro" id="IPR002110">
    <property type="entry name" value="Ankyrin_rpt"/>
</dbReference>
<feature type="repeat" description="ANK" evidence="3">
    <location>
        <begin position="709"/>
        <end position="741"/>
    </location>
</feature>
<proteinExistence type="predicted"/>
<evidence type="ECO:0000313" key="6">
    <source>
        <dbReference type="RefSeq" id="XP_033572534.1"/>
    </source>
</evidence>
<evidence type="ECO:0000313" key="4">
    <source>
        <dbReference type="EMBL" id="KAF2805570.1"/>
    </source>
</evidence>
<dbReference type="InterPro" id="IPR036770">
    <property type="entry name" value="Ankyrin_rpt-contain_sf"/>
</dbReference>
<reference evidence="4 6" key="1">
    <citation type="journal article" date="2020" name="Stud. Mycol.">
        <title>101 Dothideomycetes genomes: a test case for predicting lifestyles and emergence of pathogens.</title>
        <authorList>
            <person name="Haridas S."/>
            <person name="Albert R."/>
            <person name="Binder M."/>
            <person name="Bloem J."/>
            <person name="Labutti K."/>
            <person name="Salamov A."/>
            <person name="Andreopoulos B."/>
            <person name="Baker S."/>
            <person name="Barry K."/>
            <person name="Bills G."/>
            <person name="Bluhm B."/>
            <person name="Cannon C."/>
            <person name="Castanera R."/>
            <person name="Culley D."/>
            <person name="Daum C."/>
            <person name="Ezra D."/>
            <person name="Gonzalez J."/>
            <person name="Henrissat B."/>
            <person name="Kuo A."/>
            <person name="Liang C."/>
            <person name="Lipzen A."/>
            <person name="Lutzoni F."/>
            <person name="Magnuson J."/>
            <person name="Mondo S."/>
            <person name="Nolan M."/>
            <person name="Ohm R."/>
            <person name="Pangilinan J."/>
            <person name="Park H.-J."/>
            <person name="Ramirez L."/>
            <person name="Alfaro M."/>
            <person name="Sun H."/>
            <person name="Tritt A."/>
            <person name="Yoshinaga Y."/>
            <person name="Zwiers L.-H."/>
            <person name="Turgeon B."/>
            <person name="Goodwin S."/>
            <person name="Spatafora J."/>
            <person name="Crous P."/>
            <person name="Grigoriev I."/>
        </authorList>
    </citation>
    <scope>NUCLEOTIDE SEQUENCE</scope>
    <source>
        <strain evidence="4 6">CBS 304.34</strain>
    </source>
</reference>
<dbReference type="Proteomes" id="UP000504636">
    <property type="component" value="Unplaced"/>
</dbReference>
<keyword evidence="1" id="KW-0677">Repeat</keyword>
<feature type="repeat" description="ANK" evidence="3">
    <location>
        <begin position="1004"/>
        <end position="1036"/>
    </location>
</feature>
<organism evidence="4">
    <name type="scientific">Mytilinidion resinicola</name>
    <dbReference type="NCBI Taxonomy" id="574789"/>
    <lineage>
        <taxon>Eukaryota</taxon>
        <taxon>Fungi</taxon>
        <taxon>Dikarya</taxon>
        <taxon>Ascomycota</taxon>
        <taxon>Pezizomycotina</taxon>
        <taxon>Dothideomycetes</taxon>
        <taxon>Pleosporomycetidae</taxon>
        <taxon>Mytilinidiales</taxon>
        <taxon>Mytilinidiaceae</taxon>
        <taxon>Mytilinidion</taxon>
    </lineage>
</organism>
<dbReference type="PROSITE" id="PS50088">
    <property type="entry name" value="ANK_REPEAT"/>
    <property type="match status" value="6"/>
</dbReference>
<evidence type="ECO:0000313" key="5">
    <source>
        <dbReference type="Proteomes" id="UP000504636"/>
    </source>
</evidence>
<accession>A0A6A6YA37</accession>
<feature type="repeat" description="ANK" evidence="3">
    <location>
        <begin position="602"/>
        <end position="634"/>
    </location>
</feature>
<name>A0A6A6YA37_9PEZI</name>
<evidence type="ECO:0000256" key="2">
    <source>
        <dbReference type="ARBA" id="ARBA00023043"/>
    </source>
</evidence>
<evidence type="ECO:0000256" key="3">
    <source>
        <dbReference type="PROSITE-ProRule" id="PRU00023"/>
    </source>
</evidence>
<feature type="repeat" description="ANK" evidence="3">
    <location>
        <begin position="194"/>
        <end position="231"/>
    </location>
</feature>
<dbReference type="OrthoDB" id="3557006at2759"/>
<dbReference type="Pfam" id="PF12796">
    <property type="entry name" value="Ank_2"/>
    <property type="match status" value="4"/>
</dbReference>
<evidence type="ECO:0000256" key="1">
    <source>
        <dbReference type="ARBA" id="ARBA00022737"/>
    </source>
</evidence>
<dbReference type="PROSITE" id="PS50297">
    <property type="entry name" value="ANK_REP_REGION"/>
    <property type="match status" value="5"/>
</dbReference>
<dbReference type="EMBL" id="MU003709">
    <property type="protein sequence ID" value="KAF2805570.1"/>
    <property type="molecule type" value="Genomic_DNA"/>
</dbReference>
<dbReference type="GeneID" id="54469272"/>
<keyword evidence="5" id="KW-1185">Reference proteome</keyword>
<dbReference type="SMART" id="SM00248">
    <property type="entry name" value="ANK"/>
    <property type="match status" value="25"/>
</dbReference>
<reference evidence="6" key="3">
    <citation type="submission" date="2025-04" db="UniProtKB">
        <authorList>
            <consortium name="RefSeq"/>
        </authorList>
    </citation>
    <scope>IDENTIFICATION</scope>
    <source>
        <strain evidence="6">CBS 304.34</strain>
    </source>
</reference>
<dbReference type="Pfam" id="PF00023">
    <property type="entry name" value="Ank"/>
    <property type="match status" value="1"/>
</dbReference>
<dbReference type="RefSeq" id="XP_033572534.1">
    <property type="nucleotide sequence ID" value="XM_033728379.1"/>
</dbReference>
<dbReference type="PANTHER" id="PTHR24198">
    <property type="entry name" value="ANKYRIN REPEAT AND PROTEIN KINASE DOMAIN-CONTAINING PROTEIN"/>
    <property type="match status" value="1"/>
</dbReference>
<gene>
    <name evidence="4 6" type="ORF">BDZ99DRAFT_574485</name>
</gene>
<feature type="repeat" description="ANK" evidence="3">
    <location>
        <begin position="161"/>
        <end position="193"/>
    </location>
</feature>
<keyword evidence="2 3" id="KW-0040">ANK repeat</keyword>
<dbReference type="SUPFAM" id="SSF48403">
    <property type="entry name" value="Ankyrin repeat"/>
    <property type="match status" value="5"/>
</dbReference>
<feature type="repeat" description="ANK" evidence="3">
    <location>
        <begin position="1037"/>
        <end position="1069"/>
    </location>
</feature>